<keyword evidence="2" id="KW-1185">Reference proteome</keyword>
<evidence type="ECO:0000313" key="2">
    <source>
        <dbReference type="Proteomes" id="UP001320706"/>
    </source>
</evidence>
<gene>
    <name evidence="1" type="primary">SDT1</name>
    <name evidence="1" type="ORF">M8818_001394</name>
</gene>
<name>A0ACC3SLM0_9PEZI</name>
<dbReference type="Proteomes" id="UP001320706">
    <property type="component" value="Unassembled WGS sequence"/>
</dbReference>
<organism evidence="1 2">
    <name type="scientific">Zalaria obscura</name>
    <dbReference type="NCBI Taxonomy" id="2024903"/>
    <lineage>
        <taxon>Eukaryota</taxon>
        <taxon>Fungi</taxon>
        <taxon>Dikarya</taxon>
        <taxon>Ascomycota</taxon>
        <taxon>Pezizomycotina</taxon>
        <taxon>Dothideomycetes</taxon>
        <taxon>Dothideomycetidae</taxon>
        <taxon>Dothideales</taxon>
        <taxon>Zalariaceae</taxon>
        <taxon>Zalaria</taxon>
    </lineage>
</organism>
<evidence type="ECO:0000313" key="1">
    <source>
        <dbReference type="EMBL" id="KAK8217143.1"/>
    </source>
</evidence>
<sequence length="227" mass="26038">MADTRPVFFFDIDNCLYPKSKKVHDLMSDLIDRYFETHLSLSKQEANELHMRYYKDYGLAIEGLVRHHKVDPMEYNAKVDDALPLERVITPNPQLRKLLLDLDTSKVKPWLFTNAYINHGKRVVKLLGVEDCFEGITFCDYAAPKLLCKPAKEMFEKAMDEAGISDVEDCYFVDDSALNASGAKAMGWTAVHLVEPDATAPSRPAGHYQIRNLEELREIFPQFFKNT</sequence>
<accession>A0ACC3SLM0</accession>
<reference evidence="1" key="1">
    <citation type="submission" date="2024-02" db="EMBL/GenBank/DDBJ databases">
        <title>Metagenome Assembled Genome of Zalaria obscura JY119.</title>
        <authorList>
            <person name="Vighnesh L."/>
            <person name="Jagadeeshwari U."/>
            <person name="Venkata Ramana C."/>
            <person name="Sasikala C."/>
        </authorList>
    </citation>
    <scope>NUCLEOTIDE SEQUENCE</scope>
    <source>
        <strain evidence="1">JY119</strain>
    </source>
</reference>
<protein>
    <submittedName>
        <fullName evidence="1">Suppressor of disruption of TFIIS</fullName>
    </submittedName>
</protein>
<proteinExistence type="predicted"/>
<comment type="caution">
    <text evidence="1">The sequence shown here is derived from an EMBL/GenBank/DDBJ whole genome shotgun (WGS) entry which is preliminary data.</text>
</comment>
<dbReference type="EMBL" id="JAMKPW020000006">
    <property type="protein sequence ID" value="KAK8217143.1"/>
    <property type="molecule type" value="Genomic_DNA"/>
</dbReference>